<evidence type="ECO:0000313" key="5">
    <source>
        <dbReference type="Proteomes" id="UP000566711"/>
    </source>
</evidence>
<sequence>MTYPASTGWQLHSLIKDSGTLELSLRKMPVADPAVDEVIIRVEAAPLNPSDFNLLFGAADMTTAQASGTAEFPVVTATVPATAMPAMQGRLNQSMPVGNEGAGVVVRAGKSPQAQALLGKTVATFGGEMYSQYRCAKAAQCVELPDDCTAADGAAMFVNPLTALCMVDVMRKEGHKAIVHTVAASNLGQMLIRLCQKEHIGLVNIVRSQSQHDLLKEMGARWVCNSASPHFIQDLTNAIEATGATLVFDPIGGGDLLTQIMAVMEKSLAQSEPYSRYGSAKRKQAYIYGVLDRSPTTIRLNFGLAFGIGGWLLTHYMQTLSTSERMQMQARVLADLKTVFACHYARVLSLAEALHLDEIAIYSQRATGGKYLINPSIGLPA</sequence>
<comment type="caution">
    <text evidence="4">The sequence shown here is derived from an EMBL/GenBank/DDBJ whole genome shotgun (WGS) entry which is preliminary data.</text>
</comment>
<dbReference type="InterPro" id="IPR020843">
    <property type="entry name" value="ER"/>
</dbReference>
<reference evidence="4 5" key="1">
    <citation type="submission" date="2020-07" db="EMBL/GenBank/DDBJ databases">
        <title>Novel species isolated from subtropical streams in China.</title>
        <authorList>
            <person name="Lu H."/>
        </authorList>
    </citation>
    <scope>NUCLEOTIDE SEQUENCE [LARGE SCALE GENOMIC DNA]</scope>
    <source>
        <strain evidence="4 5">FT3S</strain>
    </source>
</reference>
<name>A0A7W2I5G4_9BURK</name>
<dbReference type="SUPFAM" id="SSF51735">
    <property type="entry name" value="NAD(P)-binding Rossmann-fold domains"/>
    <property type="match status" value="1"/>
</dbReference>
<evidence type="ECO:0000256" key="2">
    <source>
        <dbReference type="ARBA" id="ARBA00023002"/>
    </source>
</evidence>
<proteinExistence type="predicted"/>
<dbReference type="PANTHER" id="PTHR48106">
    <property type="entry name" value="QUINONE OXIDOREDUCTASE PIG3-RELATED"/>
    <property type="match status" value="1"/>
</dbReference>
<organism evidence="4 5">
    <name type="scientific">Rugamonas fusca</name>
    <dbReference type="NCBI Taxonomy" id="2758568"/>
    <lineage>
        <taxon>Bacteria</taxon>
        <taxon>Pseudomonadati</taxon>
        <taxon>Pseudomonadota</taxon>
        <taxon>Betaproteobacteria</taxon>
        <taxon>Burkholderiales</taxon>
        <taxon>Oxalobacteraceae</taxon>
        <taxon>Telluria group</taxon>
        <taxon>Rugamonas</taxon>
    </lineage>
</organism>
<keyword evidence="1" id="KW-0521">NADP</keyword>
<dbReference type="RefSeq" id="WP_182213640.1">
    <property type="nucleotide sequence ID" value="NZ_JACEZS010000001.1"/>
</dbReference>
<dbReference type="CDD" id="cd08291">
    <property type="entry name" value="ETR_like_1"/>
    <property type="match status" value="1"/>
</dbReference>
<gene>
    <name evidence="4" type="ORF">H3H36_02600</name>
</gene>
<protein>
    <submittedName>
        <fullName evidence="4">Zinc-binding dehydrogenase</fullName>
    </submittedName>
</protein>
<keyword evidence="2" id="KW-0560">Oxidoreductase</keyword>
<evidence type="ECO:0000256" key="1">
    <source>
        <dbReference type="ARBA" id="ARBA00022857"/>
    </source>
</evidence>
<dbReference type="SMART" id="SM00829">
    <property type="entry name" value="PKS_ER"/>
    <property type="match status" value="1"/>
</dbReference>
<dbReference type="EMBL" id="JACEZS010000001">
    <property type="protein sequence ID" value="MBA5604250.1"/>
    <property type="molecule type" value="Genomic_DNA"/>
</dbReference>
<dbReference type="GO" id="GO:0016651">
    <property type="term" value="F:oxidoreductase activity, acting on NAD(P)H"/>
    <property type="evidence" value="ECO:0007669"/>
    <property type="project" value="TreeGrafter"/>
</dbReference>
<evidence type="ECO:0000313" key="4">
    <source>
        <dbReference type="EMBL" id="MBA5604250.1"/>
    </source>
</evidence>
<dbReference type="InterPro" id="IPR036291">
    <property type="entry name" value="NAD(P)-bd_dom_sf"/>
</dbReference>
<keyword evidence="5" id="KW-1185">Reference proteome</keyword>
<dbReference type="Gene3D" id="3.40.50.720">
    <property type="entry name" value="NAD(P)-binding Rossmann-like Domain"/>
    <property type="match status" value="1"/>
</dbReference>
<accession>A0A7W2I5G4</accession>
<dbReference type="GO" id="GO:0070402">
    <property type="term" value="F:NADPH binding"/>
    <property type="evidence" value="ECO:0007669"/>
    <property type="project" value="TreeGrafter"/>
</dbReference>
<feature type="domain" description="Enoyl reductase (ER)" evidence="3">
    <location>
        <begin position="19"/>
        <end position="333"/>
    </location>
</feature>
<evidence type="ECO:0000259" key="3">
    <source>
        <dbReference type="SMART" id="SM00829"/>
    </source>
</evidence>
<dbReference type="Proteomes" id="UP000566711">
    <property type="component" value="Unassembled WGS sequence"/>
</dbReference>
<dbReference type="InterPro" id="IPR011032">
    <property type="entry name" value="GroES-like_sf"/>
</dbReference>
<dbReference type="SUPFAM" id="SSF50129">
    <property type="entry name" value="GroES-like"/>
    <property type="match status" value="1"/>
</dbReference>
<dbReference type="PANTHER" id="PTHR48106:SF18">
    <property type="entry name" value="QUINONE OXIDOREDUCTASE PIG3"/>
    <property type="match status" value="1"/>
</dbReference>
<dbReference type="AlphaFoldDB" id="A0A7W2I5G4"/>
<dbReference type="Gene3D" id="3.90.180.10">
    <property type="entry name" value="Medium-chain alcohol dehydrogenases, catalytic domain"/>
    <property type="match status" value="1"/>
</dbReference>